<name>A0A1U7M0S5_9FIRM</name>
<dbReference type="AlphaFoldDB" id="A0A1U7M0S5"/>
<dbReference type="PANTHER" id="PTHR40449">
    <property type="entry name" value="ETHANOLAMINE UTILIZATION PROTEIN EUTS"/>
    <property type="match status" value="1"/>
</dbReference>
<sequence>MENLQRIIQETVPGKQITLLHLISSPDPNVNDRIGVDEGSLGILTLTPTESSIIAADIASKAASVDIAFVDRFNGAVLINGDVEGVHTALAEVQRYFKEILGFNVCEVTKS</sequence>
<dbReference type="SUPFAM" id="SSF143414">
    <property type="entry name" value="CcmK-like"/>
    <property type="match status" value="1"/>
</dbReference>
<dbReference type="Gene3D" id="3.30.70.1710">
    <property type="match status" value="1"/>
</dbReference>
<organism evidence="3 4">
    <name type="scientific">Peptoniphilus porci</name>
    <dbReference type="NCBI Taxonomy" id="2652280"/>
    <lineage>
        <taxon>Bacteria</taxon>
        <taxon>Bacillati</taxon>
        <taxon>Bacillota</taxon>
        <taxon>Tissierellia</taxon>
        <taxon>Tissierellales</taxon>
        <taxon>Peptoniphilaceae</taxon>
        <taxon>Peptoniphilus</taxon>
    </lineage>
</organism>
<dbReference type="SMART" id="SM00877">
    <property type="entry name" value="BMC"/>
    <property type="match status" value="1"/>
</dbReference>
<dbReference type="InterPro" id="IPR009307">
    <property type="entry name" value="EutS/PduU/CutR"/>
</dbReference>
<accession>A0A848RMF7</accession>
<dbReference type="PIRSF" id="PIRSF012296">
    <property type="entry name" value="EutS_PduU"/>
    <property type="match status" value="1"/>
</dbReference>
<dbReference type="Pfam" id="PF00936">
    <property type="entry name" value="BMC"/>
    <property type="match status" value="1"/>
</dbReference>
<dbReference type="STRING" id="1465756.BIV18_06900"/>
<evidence type="ECO:0000256" key="1">
    <source>
        <dbReference type="ARBA" id="ARBA00024322"/>
    </source>
</evidence>
<gene>
    <name evidence="3" type="ORF">BIV18_06900</name>
</gene>
<comment type="caution">
    <text evidence="3">The sequence shown here is derived from an EMBL/GenBank/DDBJ whole genome shotgun (WGS) entry which is preliminary data.</text>
</comment>
<dbReference type="RefSeq" id="WP_075659898.1">
    <property type="nucleotide sequence ID" value="NZ_JABDSR010000007.1"/>
</dbReference>
<protein>
    <submittedName>
        <fullName evidence="3">Propanediol utilization protein</fullName>
    </submittedName>
</protein>
<comment type="subcellular location">
    <subcellularLocation>
        <location evidence="1">Bacterial microcompartment</location>
    </subcellularLocation>
</comment>
<reference evidence="3 4" key="1">
    <citation type="journal article" date="2016" name="Appl. Environ. Microbiol.">
        <title>Function and Phylogeny of Bacterial Butyryl Coenzyme A:Acetate Transferases and Their Diversity in the Proximal Colon of Swine.</title>
        <authorList>
            <person name="Trachsel J."/>
            <person name="Bayles D.O."/>
            <person name="Looft T."/>
            <person name="Levine U.Y."/>
            <person name="Allen H.K."/>
        </authorList>
    </citation>
    <scope>NUCLEOTIDE SEQUENCE [LARGE SCALE GENOMIC DNA]</scope>
    <source>
        <strain evidence="3 4">35-6-1</strain>
    </source>
</reference>
<dbReference type="EMBL" id="MJIH01000001">
    <property type="protein sequence ID" value="OLR65259.1"/>
    <property type="molecule type" value="Genomic_DNA"/>
</dbReference>
<keyword evidence="2" id="KW-1283">Bacterial microcompartment</keyword>
<dbReference type="InterPro" id="IPR037233">
    <property type="entry name" value="CcmK-like_sf"/>
</dbReference>
<evidence type="ECO:0000313" key="3">
    <source>
        <dbReference type="EMBL" id="OLR65259.1"/>
    </source>
</evidence>
<dbReference type="GO" id="GO:0031469">
    <property type="term" value="C:bacterial microcompartment"/>
    <property type="evidence" value="ECO:0007669"/>
    <property type="project" value="UniProtKB-SubCell"/>
</dbReference>
<accession>A0A1U7M0S5</accession>
<keyword evidence="4" id="KW-1185">Reference proteome</keyword>
<dbReference type="Proteomes" id="UP000187166">
    <property type="component" value="Unassembled WGS sequence"/>
</dbReference>
<proteinExistence type="predicted"/>
<dbReference type="InterPro" id="IPR000249">
    <property type="entry name" value="BMC_dom"/>
</dbReference>
<evidence type="ECO:0000313" key="4">
    <source>
        <dbReference type="Proteomes" id="UP000187166"/>
    </source>
</evidence>
<evidence type="ECO:0000256" key="2">
    <source>
        <dbReference type="ARBA" id="ARBA00024446"/>
    </source>
</evidence>
<dbReference type="PANTHER" id="PTHR40449:SF2">
    <property type="entry name" value="BACTERIAL MICROCOMPARTMENT SHELL PROTEIN EUTS"/>
    <property type="match status" value="1"/>
</dbReference>